<keyword evidence="4" id="KW-1185">Reference proteome</keyword>
<dbReference type="Proteomes" id="UP000032545">
    <property type="component" value="Unassembled WGS sequence"/>
</dbReference>
<dbReference type="Pfam" id="PF00378">
    <property type="entry name" value="ECH_1"/>
    <property type="match status" value="1"/>
</dbReference>
<gene>
    <name evidence="3" type="ORF">FF36_05146</name>
</gene>
<dbReference type="Gene3D" id="3.90.226.10">
    <property type="entry name" value="2-enoyl-CoA Hydratase, Chain A, domain 1"/>
    <property type="match status" value="1"/>
</dbReference>
<evidence type="ECO:0000313" key="3">
    <source>
        <dbReference type="EMBL" id="KJE20554.1"/>
    </source>
</evidence>
<dbReference type="OrthoDB" id="9777711at2"/>
<dbReference type="InterPro" id="IPR014748">
    <property type="entry name" value="Enoyl-CoA_hydra_C"/>
</dbReference>
<evidence type="ECO:0000256" key="2">
    <source>
        <dbReference type="SAM" id="MobiDB-lite"/>
    </source>
</evidence>
<dbReference type="Gene3D" id="1.10.12.10">
    <property type="entry name" value="Lyase 2-enoyl-coa Hydratase, Chain A, domain 2"/>
    <property type="match status" value="1"/>
</dbReference>
<accession>A0A0D8B9D5</accession>
<sequence>MPVDTRTTLEHDDAPVRYDVTDQVATITFDRPDKLNALTVAMGDRLFALLRRADADPRVRAVVITGAGRAFSAGADLAMLAHTPVEGRDSLIVSPENGPAMIRSLRLPVIAAINGPAAGLAFAVSLAADVRFVAVDAKLSLPFSRLGLYSEYGSAWLLPRLIGAGAAADLLLSGRVFLGAEAGELGLAQRVLPAAEVLPAALDYARDLALNCSPDSLAMIRSMIDDAAVSPLAAHYAATVPVMRAGLRAFDFDEGVAARREKRAPQFHERVPGDTDRPASA</sequence>
<evidence type="ECO:0000256" key="1">
    <source>
        <dbReference type="ARBA" id="ARBA00005254"/>
    </source>
</evidence>
<dbReference type="SUPFAM" id="SSF52096">
    <property type="entry name" value="ClpP/crotonase"/>
    <property type="match status" value="1"/>
</dbReference>
<reference evidence="4" key="1">
    <citation type="submission" date="2015-02" db="EMBL/GenBank/DDBJ databases">
        <title>Draft Genome of Frankia sp. CpI1-S.</title>
        <authorList>
            <person name="Oshone R.T."/>
            <person name="Ngom M."/>
            <person name="Ghodhbane-Gtari F."/>
            <person name="Gtari M."/>
            <person name="Morris K."/>
            <person name="Thomas K."/>
            <person name="Sen A."/>
            <person name="Tisa L.S."/>
        </authorList>
    </citation>
    <scope>NUCLEOTIDE SEQUENCE [LARGE SCALE GENOMIC DNA]</scope>
    <source>
        <strain evidence="4">CpI1-S</strain>
    </source>
</reference>
<protein>
    <submittedName>
        <fullName evidence="3">Enoyl-CoA hydratase/carnithine racemase</fullName>
    </submittedName>
</protein>
<dbReference type="PANTHER" id="PTHR43459:SF1">
    <property type="entry name" value="EG:BACN32G11.4 PROTEIN"/>
    <property type="match status" value="1"/>
</dbReference>
<dbReference type="InterPro" id="IPR029045">
    <property type="entry name" value="ClpP/crotonase-like_dom_sf"/>
</dbReference>
<proteinExistence type="inferred from homology"/>
<comment type="caution">
    <text evidence="3">The sequence shown here is derived from an EMBL/GenBank/DDBJ whole genome shotgun (WGS) entry which is preliminary data.</text>
</comment>
<dbReference type="AlphaFoldDB" id="A0A0D8B9D5"/>
<dbReference type="PANTHER" id="PTHR43459">
    <property type="entry name" value="ENOYL-COA HYDRATASE"/>
    <property type="match status" value="1"/>
</dbReference>
<reference evidence="3 4" key="2">
    <citation type="journal article" date="2016" name="Genome Announc.">
        <title>Permanent Draft Genome Sequences for Two Variants of Frankia sp. Strain CpI1, the First Frankia Strain Isolated from Root Nodules of Comptonia peregrina.</title>
        <authorList>
            <person name="Oshone R."/>
            <person name="Hurst S.G.IV."/>
            <person name="Abebe-Akele F."/>
            <person name="Simpson S."/>
            <person name="Morris K."/>
            <person name="Thomas W.K."/>
            <person name="Tisa L.S."/>
        </authorList>
    </citation>
    <scope>NUCLEOTIDE SEQUENCE [LARGE SCALE GENOMIC DNA]</scope>
    <source>
        <strain evidence="4">CpI1-S</strain>
    </source>
</reference>
<dbReference type="EMBL" id="JYFN01000057">
    <property type="protein sequence ID" value="KJE20554.1"/>
    <property type="molecule type" value="Genomic_DNA"/>
</dbReference>
<dbReference type="CDD" id="cd06558">
    <property type="entry name" value="crotonase-like"/>
    <property type="match status" value="1"/>
</dbReference>
<comment type="similarity">
    <text evidence="1">Belongs to the enoyl-CoA hydratase/isomerase family.</text>
</comment>
<name>A0A0D8B9D5_9ACTN</name>
<feature type="region of interest" description="Disordered" evidence="2">
    <location>
        <begin position="261"/>
        <end position="281"/>
    </location>
</feature>
<dbReference type="RefSeq" id="WP_044887632.1">
    <property type="nucleotide sequence ID" value="NZ_JYFN01000057.1"/>
</dbReference>
<evidence type="ECO:0000313" key="4">
    <source>
        <dbReference type="Proteomes" id="UP000032545"/>
    </source>
</evidence>
<dbReference type="PATRIC" id="fig|1502723.3.peg.5349"/>
<dbReference type="GO" id="GO:0003824">
    <property type="term" value="F:catalytic activity"/>
    <property type="evidence" value="ECO:0007669"/>
    <property type="project" value="UniProtKB-ARBA"/>
</dbReference>
<organism evidence="3 4">
    <name type="scientific">Frankia torreyi</name>
    <dbReference type="NCBI Taxonomy" id="1856"/>
    <lineage>
        <taxon>Bacteria</taxon>
        <taxon>Bacillati</taxon>
        <taxon>Actinomycetota</taxon>
        <taxon>Actinomycetes</taxon>
        <taxon>Frankiales</taxon>
        <taxon>Frankiaceae</taxon>
        <taxon>Frankia</taxon>
    </lineage>
</organism>
<dbReference type="InterPro" id="IPR001753">
    <property type="entry name" value="Enoyl-CoA_hydra/iso"/>
</dbReference>